<accession>A0ABY8QTD4</accession>
<protein>
    <recommendedName>
        <fullName evidence="3">MafI family immunity protein</fullName>
    </recommendedName>
</protein>
<dbReference type="RefSeq" id="WP_349639032.1">
    <property type="nucleotide sequence ID" value="NZ_CP090958.1"/>
</dbReference>
<evidence type="ECO:0000313" key="1">
    <source>
        <dbReference type="EMBL" id="WGW12233.1"/>
    </source>
</evidence>
<dbReference type="EMBL" id="CP090958">
    <property type="protein sequence ID" value="WGW12233.1"/>
    <property type="molecule type" value="Genomic_DNA"/>
</dbReference>
<gene>
    <name evidence="1" type="ORF">LWF01_00255</name>
</gene>
<reference evidence="1 2" key="1">
    <citation type="submission" date="2023-05" db="EMBL/GenBank/DDBJ databases">
        <title>Lithophilousrod everest ZFBP1038 complete genpme.</title>
        <authorList>
            <person name="Tian M."/>
        </authorList>
    </citation>
    <scope>NUCLEOTIDE SEQUENCE [LARGE SCALE GENOMIC DNA]</scope>
    <source>
        <strain evidence="1 2">ZFBP1038</strain>
    </source>
</reference>
<keyword evidence="2" id="KW-1185">Reference proteome</keyword>
<evidence type="ECO:0008006" key="3">
    <source>
        <dbReference type="Google" id="ProtNLM"/>
    </source>
</evidence>
<dbReference type="Proteomes" id="UP001209083">
    <property type="component" value="Chromosome"/>
</dbReference>
<evidence type="ECO:0000313" key="2">
    <source>
        <dbReference type="Proteomes" id="UP001209083"/>
    </source>
</evidence>
<proteinExistence type="predicted"/>
<sequence length="87" mass="9835">MSTDYSRLDEAIAVVTMLEDSSLSRDLFYSEVIHIFTDLDYAAEMAMGLIELSHQLLEEIHQNEGTGPIEKLQALAAAYRADEQKRD</sequence>
<name>A0ABY8QTD4_9MICO</name>
<organism evidence="1 2">
    <name type="scientific">Saxibacter everestensis</name>
    <dbReference type="NCBI Taxonomy" id="2909229"/>
    <lineage>
        <taxon>Bacteria</taxon>
        <taxon>Bacillati</taxon>
        <taxon>Actinomycetota</taxon>
        <taxon>Actinomycetes</taxon>
        <taxon>Micrococcales</taxon>
        <taxon>Brevibacteriaceae</taxon>
        <taxon>Saxibacter</taxon>
    </lineage>
</organism>